<keyword evidence="4" id="KW-1185">Reference proteome</keyword>
<dbReference type="RefSeq" id="WP_407883332.1">
    <property type="nucleotide sequence ID" value="NZ_BQXO01000002.1"/>
</dbReference>
<dbReference type="PANTHER" id="PTHR30005:SF0">
    <property type="entry name" value="RETROGRADE REGULATION PROTEIN 2"/>
    <property type="match status" value="1"/>
</dbReference>
<dbReference type="Proteomes" id="UP001628078">
    <property type="component" value="Unassembled WGS sequence"/>
</dbReference>
<dbReference type="InterPro" id="IPR043129">
    <property type="entry name" value="ATPase_NBD"/>
</dbReference>
<dbReference type="InterPro" id="IPR050273">
    <property type="entry name" value="GppA/Ppx_hydrolase"/>
</dbReference>
<accession>A0ABQ5JNC5</accession>
<dbReference type="InterPro" id="IPR003695">
    <property type="entry name" value="Ppx_GppA_N"/>
</dbReference>
<protein>
    <submittedName>
        <fullName evidence="3">Exopolyphosphatase</fullName>
    </submittedName>
</protein>
<evidence type="ECO:0000259" key="2">
    <source>
        <dbReference type="Pfam" id="PF02541"/>
    </source>
</evidence>
<dbReference type="PANTHER" id="PTHR30005">
    <property type="entry name" value="EXOPOLYPHOSPHATASE"/>
    <property type="match status" value="1"/>
</dbReference>
<dbReference type="SUPFAM" id="SSF53067">
    <property type="entry name" value="Actin-like ATPase domain"/>
    <property type="match status" value="2"/>
</dbReference>
<dbReference type="Pfam" id="PF02541">
    <property type="entry name" value="Ppx-GppA"/>
    <property type="match status" value="1"/>
</dbReference>
<evidence type="ECO:0000256" key="1">
    <source>
        <dbReference type="ARBA" id="ARBA00007125"/>
    </source>
</evidence>
<dbReference type="EMBL" id="BQXO01000002">
    <property type="protein sequence ID" value="GKT05795.1"/>
    <property type="molecule type" value="Genomic_DNA"/>
</dbReference>
<comment type="caution">
    <text evidence="3">The sequence shown here is derived from an EMBL/GenBank/DDBJ whole genome shotgun (WGS) entry which is preliminary data.</text>
</comment>
<organism evidence="3 4">
    <name type="scientific">Furfurilactobacillus curtus</name>
    <dbReference type="NCBI Taxonomy" id="1746200"/>
    <lineage>
        <taxon>Bacteria</taxon>
        <taxon>Bacillati</taxon>
        <taxon>Bacillota</taxon>
        <taxon>Bacilli</taxon>
        <taxon>Lactobacillales</taxon>
        <taxon>Lactobacillaceae</taxon>
        <taxon>Furfurilactobacillus</taxon>
    </lineage>
</organism>
<reference evidence="3 4" key="1">
    <citation type="submission" date="2022-03" db="EMBL/GenBank/DDBJ databases">
        <title>Draft genome sequence of Furfurilactobacillus curtus JCM 31185.</title>
        <authorList>
            <person name="Suzuki S."/>
            <person name="Endo A."/>
            <person name="Kajikawa A."/>
        </authorList>
    </citation>
    <scope>NUCLEOTIDE SEQUENCE [LARGE SCALE GENOMIC DNA]</scope>
    <source>
        <strain evidence="3 4">JCM 31185</strain>
    </source>
</reference>
<dbReference type="CDD" id="cd24052">
    <property type="entry name" value="ASKHA_NBD_HpPPX-GppA-like"/>
    <property type="match status" value="1"/>
</dbReference>
<dbReference type="Gene3D" id="3.30.420.150">
    <property type="entry name" value="Exopolyphosphatase. Domain 2"/>
    <property type="match status" value="1"/>
</dbReference>
<name>A0ABQ5JNC5_9LACO</name>
<proteinExistence type="inferred from homology"/>
<evidence type="ECO:0000313" key="3">
    <source>
        <dbReference type="EMBL" id="GKT05795.1"/>
    </source>
</evidence>
<dbReference type="Gene3D" id="3.30.420.40">
    <property type="match status" value="1"/>
</dbReference>
<evidence type="ECO:0000313" key="4">
    <source>
        <dbReference type="Proteomes" id="UP001628078"/>
    </source>
</evidence>
<comment type="similarity">
    <text evidence="1">Belongs to the GppA/Ppx family.</text>
</comment>
<sequence>MENLAIVDLGSNSVRMGITQIENDGSFKEVKRIKEDTRISEGMGAEKRLTKVAMDRTIKALVSFKKLYANLPNLTVRAITTAAVRQAVNQTEFLSRVQKEVGLKLQVLSGDDEAYYDFLGAVNALPLDDCIILDTGGASCELIHVANRKAKNLISVPFGAVNLSEQFHFENIITAGNLFSGQVFVRKRLQDIWWLNDAMHLPIVLLGGANRTLARINRKAQKMVRVEDIHGYRLKTETVFDTFDRLISKDNSQRQAIDGLEYDRADIIVGGMLPLVELLQLLDSDRVIFSESGVREGIVSEYVSQHPKYQAHP</sequence>
<feature type="domain" description="Ppx/GppA phosphatase N-terminal" evidence="2">
    <location>
        <begin position="23"/>
        <end position="305"/>
    </location>
</feature>
<gene>
    <name evidence="3" type="primary">ppx1</name>
    <name evidence="3" type="ORF">JCM31185_10830</name>
</gene>